<dbReference type="STRING" id="318464.IO99_05385"/>
<dbReference type="GO" id="GO:0005524">
    <property type="term" value="F:ATP binding"/>
    <property type="evidence" value="ECO:0007669"/>
    <property type="project" value="UniProtKB-KW"/>
</dbReference>
<evidence type="ECO:0000256" key="1">
    <source>
        <dbReference type="ARBA" id="ARBA00005417"/>
    </source>
</evidence>
<protein>
    <submittedName>
        <fullName evidence="6">Multidrug ABC transporter ATP-binding protein</fullName>
    </submittedName>
</protein>
<keyword evidence="7" id="KW-1185">Reference proteome</keyword>
<evidence type="ECO:0000256" key="2">
    <source>
        <dbReference type="ARBA" id="ARBA00022448"/>
    </source>
</evidence>
<dbReference type="PROSITE" id="PS50893">
    <property type="entry name" value="ABC_TRANSPORTER_2"/>
    <property type="match status" value="1"/>
</dbReference>
<evidence type="ECO:0000313" key="6">
    <source>
        <dbReference type="EMBL" id="KEZ87510.1"/>
    </source>
</evidence>
<gene>
    <name evidence="6" type="ORF">IO99_05385</name>
</gene>
<accession>A0A084JEX6</accession>
<dbReference type="AlphaFoldDB" id="A0A084JEX6"/>
<dbReference type="InterPro" id="IPR003593">
    <property type="entry name" value="AAA+_ATPase"/>
</dbReference>
<evidence type="ECO:0000259" key="5">
    <source>
        <dbReference type="PROSITE" id="PS50893"/>
    </source>
</evidence>
<dbReference type="GO" id="GO:0016887">
    <property type="term" value="F:ATP hydrolysis activity"/>
    <property type="evidence" value="ECO:0007669"/>
    <property type="project" value="InterPro"/>
</dbReference>
<dbReference type="PANTHER" id="PTHR43335">
    <property type="entry name" value="ABC TRANSPORTER, ATP-BINDING PROTEIN"/>
    <property type="match status" value="1"/>
</dbReference>
<sequence>MEIEVRNLTKIISGNLILDNINIKMTRGKIYGLKGKNGSGKTMLMRAICGLILPTEGEVIIDGQVLGKDISFPNSLGALIESPGFISNYSGFKNLKILSEIQGKIDDNKINEVLTMVGLDPKEKKKFKKYSLGMKQKLGIAAAIMEEPEIIILDEPTNALDESSVISLRKTLQKYRDAGALIIISCHDSEELEFLSDEIFFMENGRLKPYNKRQKEGDSYEEEK</sequence>
<dbReference type="PANTHER" id="PTHR43335:SF4">
    <property type="entry name" value="ABC TRANSPORTER, ATP-BINDING PROTEIN"/>
    <property type="match status" value="1"/>
</dbReference>
<name>A0A084JEX6_9CLOT</name>
<dbReference type="SMART" id="SM00382">
    <property type="entry name" value="AAA"/>
    <property type="match status" value="1"/>
</dbReference>
<proteinExistence type="inferred from homology"/>
<dbReference type="InterPro" id="IPR003439">
    <property type="entry name" value="ABC_transporter-like_ATP-bd"/>
</dbReference>
<comment type="similarity">
    <text evidence="1">Belongs to the ABC transporter superfamily.</text>
</comment>
<organism evidence="6 7">
    <name type="scientific">Clostridium sulfidigenes</name>
    <dbReference type="NCBI Taxonomy" id="318464"/>
    <lineage>
        <taxon>Bacteria</taxon>
        <taxon>Bacillati</taxon>
        <taxon>Bacillota</taxon>
        <taxon>Clostridia</taxon>
        <taxon>Eubacteriales</taxon>
        <taxon>Clostridiaceae</taxon>
        <taxon>Clostridium</taxon>
    </lineage>
</organism>
<feature type="domain" description="ABC transporter" evidence="5">
    <location>
        <begin position="3"/>
        <end position="224"/>
    </location>
</feature>
<dbReference type="InterPro" id="IPR017871">
    <property type="entry name" value="ABC_transporter-like_CS"/>
</dbReference>
<dbReference type="Proteomes" id="UP000028542">
    <property type="component" value="Unassembled WGS sequence"/>
</dbReference>
<dbReference type="eggNOG" id="COG1131">
    <property type="taxonomic scope" value="Bacteria"/>
</dbReference>
<dbReference type="SUPFAM" id="SSF52540">
    <property type="entry name" value="P-loop containing nucleoside triphosphate hydrolases"/>
    <property type="match status" value="1"/>
</dbReference>
<evidence type="ECO:0000313" key="7">
    <source>
        <dbReference type="Proteomes" id="UP000028542"/>
    </source>
</evidence>
<dbReference type="PROSITE" id="PS00211">
    <property type="entry name" value="ABC_TRANSPORTER_1"/>
    <property type="match status" value="1"/>
</dbReference>
<keyword evidence="2" id="KW-0813">Transport</keyword>
<dbReference type="EMBL" id="JPMD01000011">
    <property type="protein sequence ID" value="KEZ87510.1"/>
    <property type="molecule type" value="Genomic_DNA"/>
</dbReference>
<keyword evidence="4 6" id="KW-0067">ATP-binding</keyword>
<reference evidence="6 7" key="1">
    <citation type="submission" date="2014-07" db="EMBL/GenBank/DDBJ databases">
        <title>Draft genome of Clostridium sulfidigenes 113A isolated from sediments associated with methane hydrate from Krishna Godavari basin.</title>
        <authorList>
            <person name="Honkalas V.S."/>
            <person name="Dabir A.P."/>
            <person name="Arora P."/>
            <person name="Dhakephalkar P.K."/>
        </authorList>
    </citation>
    <scope>NUCLEOTIDE SEQUENCE [LARGE SCALE GENOMIC DNA]</scope>
    <source>
        <strain evidence="6 7">113A</strain>
    </source>
</reference>
<comment type="caution">
    <text evidence="6">The sequence shown here is derived from an EMBL/GenBank/DDBJ whole genome shotgun (WGS) entry which is preliminary data.</text>
</comment>
<dbReference type="Gene3D" id="3.40.50.300">
    <property type="entry name" value="P-loop containing nucleotide triphosphate hydrolases"/>
    <property type="match status" value="1"/>
</dbReference>
<evidence type="ECO:0000256" key="4">
    <source>
        <dbReference type="ARBA" id="ARBA00022840"/>
    </source>
</evidence>
<evidence type="ECO:0000256" key="3">
    <source>
        <dbReference type="ARBA" id="ARBA00022741"/>
    </source>
</evidence>
<dbReference type="InterPro" id="IPR027417">
    <property type="entry name" value="P-loop_NTPase"/>
</dbReference>
<dbReference type="RefSeq" id="WP_035131044.1">
    <property type="nucleotide sequence ID" value="NZ_JPMD01000011.1"/>
</dbReference>
<dbReference type="Pfam" id="PF00005">
    <property type="entry name" value="ABC_tran"/>
    <property type="match status" value="1"/>
</dbReference>
<keyword evidence="3" id="KW-0547">Nucleotide-binding</keyword>